<dbReference type="PANTHER" id="PTHR37162:SF1">
    <property type="entry name" value="BED-TYPE DOMAIN-CONTAINING PROTEIN"/>
    <property type="match status" value="1"/>
</dbReference>
<sequence>MSRLAPIKEHATSNKHKNNLKFYSGHSKVNFVLPIKNVNLDFVTLFRFLNILKRVRSQKKQKKLMICAFLAEHNIPFLVMDHLSEVISEAFHDSETAKSFACKRTKTAHLIYDVMGPVFQEKLLNNLRSDVPRFSIIIDESTVKILALTVMFYLVERSAVETKFLSAIQLEGETAEIIFNTLITSLKIFNLNIEDVLGFASDTTNVIFGQNNSIVSRIKEANPNCVFIKCVCHSVALAVSYACKE</sequence>
<reference evidence="1" key="1">
    <citation type="journal article" date="2023" name="Insect Mol. Biol.">
        <title>Genome sequencing provides insights into the evolution of gene families encoding plant cell wall-degrading enzymes in longhorned beetles.</title>
        <authorList>
            <person name="Shin N.R."/>
            <person name="Okamura Y."/>
            <person name="Kirsch R."/>
            <person name="Pauchet Y."/>
        </authorList>
    </citation>
    <scope>NUCLEOTIDE SEQUENCE</scope>
    <source>
        <strain evidence="1">RBIC_L_NR</strain>
    </source>
</reference>
<dbReference type="Proteomes" id="UP001162156">
    <property type="component" value="Unassembled WGS sequence"/>
</dbReference>
<dbReference type="PANTHER" id="PTHR37162">
    <property type="entry name" value="HAT FAMILY DIMERISATION DOMAINCONTAINING PROTEIN-RELATED"/>
    <property type="match status" value="1"/>
</dbReference>
<accession>A0AAV8ZCG1</accession>
<gene>
    <name evidence="1" type="ORF">NQ314_005959</name>
</gene>
<evidence type="ECO:0000313" key="1">
    <source>
        <dbReference type="EMBL" id="KAJ8961310.1"/>
    </source>
</evidence>
<keyword evidence="2" id="KW-1185">Reference proteome</keyword>
<comment type="caution">
    <text evidence="1">The sequence shown here is derived from an EMBL/GenBank/DDBJ whole genome shotgun (WGS) entry which is preliminary data.</text>
</comment>
<dbReference type="EMBL" id="JANEYF010001620">
    <property type="protein sequence ID" value="KAJ8961310.1"/>
    <property type="molecule type" value="Genomic_DNA"/>
</dbReference>
<dbReference type="AlphaFoldDB" id="A0AAV8ZCG1"/>
<proteinExistence type="predicted"/>
<organism evidence="1 2">
    <name type="scientific">Rhamnusium bicolor</name>
    <dbReference type="NCBI Taxonomy" id="1586634"/>
    <lineage>
        <taxon>Eukaryota</taxon>
        <taxon>Metazoa</taxon>
        <taxon>Ecdysozoa</taxon>
        <taxon>Arthropoda</taxon>
        <taxon>Hexapoda</taxon>
        <taxon>Insecta</taxon>
        <taxon>Pterygota</taxon>
        <taxon>Neoptera</taxon>
        <taxon>Endopterygota</taxon>
        <taxon>Coleoptera</taxon>
        <taxon>Polyphaga</taxon>
        <taxon>Cucujiformia</taxon>
        <taxon>Chrysomeloidea</taxon>
        <taxon>Cerambycidae</taxon>
        <taxon>Lepturinae</taxon>
        <taxon>Rhagiini</taxon>
        <taxon>Rhamnusium</taxon>
    </lineage>
</organism>
<evidence type="ECO:0000313" key="2">
    <source>
        <dbReference type="Proteomes" id="UP001162156"/>
    </source>
</evidence>
<evidence type="ECO:0008006" key="3">
    <source>
        <dbReference type="Google" id="ProtNLM"/>
    </source>
</evidence>
<protein>
    <recommendedName>
        <fullName evidence="3">DUF4371 domain-containing protein</fullName>
    </recommendedName>
</protein>
<name>A0AAV8ZCG1_9CUCU</name>